<keyword evidence="4" id="KW-1185">Reference proteome</keyword>
<feature type="region of interest" description="Disordered" evidence="1">
    <location>
        <begin position="34"/>
        <end position="61"/>
    </location>
</feature>
<reference evidence="3" key="2">
    <citation type="journal article" date="2023" name="Science">
        <title>Genomic signatures of disease resistance in endangered staghorn corals.</title>
        <authorList>
            <person name="Vollmer S.V."/>
            <person name="Selwyn J.D."/>
            <person name="Despard B.A."/>
            <person name="Roesel C.L."/>
        </authorList>
    </citation>
    <scope>NUCLEOTIDE SEQUENCE</scope>
    <source>
        <strain evidence="3">K2</strain>
    </source>
</reference>
<proteinExistence type="predicted"/>
<evidence type="ECO:0000256" key="1">
    <source>
        <dbReference type="SAM" id="MobiDB-lite"/>
    </source>
</evidence>
<dbReference type="EMBL" id="JARQWQ010000013">
    <property type="protein sequence ID" value="KAK2567988.1"/>
    <property type="molecule type" value="Genomic_DNA"/>
</dbReference>
<feature type="chain" id="PRO_5042134597" evidence="2">
    <location>
        <begin position="24"/>
        <end position="162"/>
    </location>
</feature>
<protein>
    <submittedName>
        <fullName evidence="3">Uncharacterized protein</fullName>
    </submittedName>
</protein>
<gene>
    <name evidence="3" type="ORF">P5673_007891</name>
</gene>
<feature type="signal peptide" evidence="2">
    <location>
        <begin position="1"/>
        <end position="23"/>
    </location>
</feature>
<reference evidence="3" key="1">
    <citation type="journal article" date="2023" name="G3 (Bethesda)">
        <title>Whole genome assembly and annotation of the endangered Caribbean coral Acropora cervicornis.</title>
        <authorList>
            <person name="Selwyn J.D."/>
            <person name="Vollmer S.V."/>
        </authorList>
    </citation>
    <scope>NUCLEOTIDE SEQUENCE</scope>
    <source>
        <strain evidence="3">K2</strain>
    </source>
</reference>
<dbReference type="Proteomes" id="UP001249851">
    <property type="component" value="Unassembled WGS sequence"/>
</dbReference>
<organism evidence="3 4">
    <name type="scientific">Acropora cervicornis</name>
    <name type="common">Staghorn coral</name>
    <dbReference type="NCBI Taxonomy" id="6130"/>
    <lineage>
        <taxon>Eukaryota</taxon>
        <taxon>Metazoa</taxon>
        <taxon>Cnidaria</taxon>
        <taxon>Anthozoa</taxon>
        <taxon>Hexacorallia</taxon>
        <taxon>Scleractinia</taxon>
        <taxon>Astrocoeniina</taxon>
        <taxon>Acroporidae</taxon>
        <taxon>Acropora</taxon>
    </lineage>
</organism>
<evidence type="ECO:0000313" key="4">
    <source>
        <dbReference type="Proteomes" id="UP001249851"/>
    </source>
</evidence>
<keyword evidence="2" id="KW-0732">Signal</keyword>
<dbReference type="AlphaFoldDB" id="A0AAD9QUY8"/>
<evidence type="ECO:0000256" key="2">
    <source>
        <dbReference type="SAM" id="SignalP"/>
    </source>
</evidence>
<feature type="region of interest" description="Disordered" evidence="1">
    <location>
        <begin position="92"/>
        <end position="118"/>
    </location>
</feature>
<name>A0AAD9QUY8_ACRCE</name>
<comment type="caution">
    <text evidence="3">The sequence shown here is derived from an EMBL/GenBank/DDBJ whole genome shotgun (WGS) entry which is preliminary data.</text>
</comment>
<sequence length="162" mass="18124">MKLLHLTSAVAILVVLAITLVNSSPLQRLKRALEPQENLQDDDRMSSYTQKRVAPEQSRGIKSMEGKHKCLPGLWTCLHSNPMASENTEINYGKDQASSGEGLLQGPRNKRSPLTASDIEENNNAELTEESEGDCPPGIWVCGKKKRSDLNTKFRRALKRFY</sequence>
<accession>A0AAD9QUY8</accession>
<evidence type="ECO:0000313" key="3">
    <source>
        <dbReference type="EMBL" id="KAK2567988.1"/>
    </source>
</evidence>